<dbReference type="PRINTS" id="PR00125">
    <property type="entry name" value="ATPASEDELTA"/>
</dbReference>
<name>A0A9X7VYU0_9BACL</name>
<evidence type="ECO:0000313" key="9">
    <source>
        <dbReference type="Proteomes" id="UP000663505"/>
    </source>
</evidence>
<dbReference type="AlphaFoldDB" id="A0A9X7VYU0"/>
<dbReference type="HAMAP" id="MF_01416">
    <property type="entry name" value="ATP_synth_delta_bact"/>
    <property type="match status" value="1"/>
</dbReference>
<protein>
    <recommendedName>
        <fullName evidence="7">ATP synthase subunit delta</fullName>
    </recommendedName>
    <alternativeName>
        <fullName evidence="7">ATP synthase F(1) sector subunit delta</fullName>
    </alternativeName>
    <alternativeName>
        <fullName evidence="7">F-type ATPase subunit delta</fullName>
        <shortName evidence="7">F-ATPase subunit delta</shortName>
    </alternativeName>
</protein>
<dbReference type="Pfam" id="PF00213">
    <property type="entry name" value="OSCP"/>
    <property type="match status" value="1"/>
</dbReference>
<evidence type="ECO:0000256" key="2">
    <source>
        <dbReference type="ARBA" id="ARBA00022448"/>
    </source>
</evidence>
<comment type="function">
    <text evidence="7">This protein is part of the stalk that links CF(0) to CF(1). It either transmits conformational changes from CF(0) to CF(1) or is implicated in proton conduction.</text>
</comment>
<comment type="similarity">
    <text evidence="7">Belongs to the ATPase delta chain family.</text>
</comment>
<keyword evidence="4 7" id="KW-0406">Ion transport</keyword>
<dbReference type="InterPro" id="IPR000711">
    <property type="entry name" value="ATPase_OSCP/dsu"/>
</dbReference>
<dbReference type="Gene3D" id="1.10.520.20">
    <property type="entry name" value="N-terminal domain of the delta subunit of the F1F0-ATP synthase"/>
    <property type="match status" value="1"/>
</dbReference>
<gene>
    <name evidence="7 8" type="primary">atpH</name>
    <name evidence="8" type="ORF">JZ786_00540</name>
</gene>
<dbReference type="GO" id="GO:0005886">
    <property type="term" value="C:plasma membrane"/>
    <property type="evidence" value="ECO:0007669"/>
    <property type="project" value="UniProtKB-SubCell"/>
</dbReference>
<dbReference type="EMBL" id="CP071182">
    <property type="protein sequence ID" value="QSO47593.1"/>
    <property type="molecule type" value="Genomic_DNA"/>
</dbReference>
<keyword evidence="3 7" id="KW-0375">Hydrogen ion transport</keyword>
<keyword evidence="7" id="KW-1003">Cell membrane</keyword>
<dbReference type="KEGG" id="afx:JZ786_00540"/>
<dbReference type="InterPro" id="IPR026015">
    <property type="entry name" value="ATP_synth_OSCP/delta_N_sf"/>
</dbReference>
<evidence type="ECO:0000256" key="1">
    <source>
        <dbReference type="ARBA" id="ARBA00004370"/>
    </source>
</evidence>
<dbReference type="PANTHER" id="PTHR11910">
    <property type="entry name" value="ATP SYNTHASE DELTA CHAIN"/>
    <property type="match status" value="1"/>
</dbReference>
<evidence type="ECO:0000256" key="5">
    <source>
        <dbReference type="ARBA" id="ARBA00023136"/>
    </source>
</evidence>
<evidence type="ECO:0000256" key="6">
    <source>
        <dbReference type="ARBA" id="ARBA00023310"/>
    </source>
</evidence>
<comment type="function">
    <text evidence="7">F(1)F(0) ATP synthase produces ATP from ADP in the presence of a proton or sodium gradient. F-type ATPases consist of two structural domains, F(1) containing the extramembraneous catalytic core and F(0) containing the membrane proton channel, linked together by a central stalk and a peripheral stalk. During catalysis, ATP synthesis in the catalytic domain of F(1) is coupled via a rotary mechanism of the central stalk subunits to proton translocation.</text>
</comment>
<sequence>MLSGTVTNRYTEGLYGAAKDSGVVDAVDISLQEIANVLDSNPDFRVFLEHPVIPSEAKSQLVKEVFGQSVHPLCVRFLDVLIERKRTAYVRAVVEAFHNRAEQDRGSVIVHVETALPLSDDEAQVIRQKLASALNKEPQTIVEVNPELIAGYRFRVGNRVIDATVRGALQQFAQKLTASGAVEEGNR</sequence>
<dbReference type="Proteomes" id="UP000663505">
    <property type="component" value="Chromosome"/>
</dbReference>
<dbReference type="RefSeq" id="WP_206656937.1">
    <property type="nucleotide sequence ID" value="NZ_CP071182.1"/>
</dbReference>
<comment type="subcellular location">
    <subcellularLocation>
        <location evidence="7">Cell membrane</location>
        <topology evidence="7">Peripheral membrane protein</topology>
    </subcellularLocation>
    <subcellularLocation>
        <location evidence="1">Membrane</location>
    </subcellularLocation>
</comment>
<dbReference type="SUPFAM" id="SSF47928">
    <property type="entry name" value="N-terminal domain of the delta subunit of the F1F0-ATP synthase"/>
    <property type="match status" value="1"/>
</dbReference>
<keyword evidence="7" id="KW-0139">CF(1)</keyword>
<dbReference type="NCBIfam" id="TIGR01145">
    <property type="entry name" value="ATP_synt_delta"/>
    <property type="match status" value="1"/>
</dbReference>
<dbReference type="GO" id="GO:0046933">
    <property type="term" value="F:proton-transporting ATP synthase activity, rotational mechanism"/>
    <property type="evidence" value="ECO:0007669"/>
    <property type="project" value="UniProtKB-UniRule"/>
</dbReference>
<evidence type="ECO:0000313" key="8">
    <source>
        <dbReference type="EMBL" id="QSO47593.1"/>
    </source>
</evidence>
<keyword evidence="9" id="KW-1185">Reference proteome</keyword>
<evidence type="ECO:0000256" key="7">
    <source>
        <dbReference type="HAMAP-Rule" id="MF_01416"/>
    </source>
</evidence>
<reference evidence="8 9" key="1">
    <citation type="submission" date="2021-02" db="EMBL/GenBank/DDBJ databases">
        <title>Alicyclobacillus curvatus sp. nov. and Alicyclobacillus mengziensis sp. nov., two acidophilic bacteria isolated from acid mine drainage.</title>
        <authorList>
            <person name="Huang Y."/>
        </authorList>
    </citation>
    <scope>NUCLEOTIDE SEQUENCE [LARGE SCALE GENOMIC DNA]</scope>
    <source>
        <strain evidence="8 9">S30H14</strain>
    </source>
</reference>
<evidence type="ECO:0000256" key="3">
    <source>
        <dbReference type="ARBA" id="ARBA00022781"/>
    </source>
</evidence>
<evidence type="ECO:0000256" key="4">
    <source>
        <dbReference type="ARBA" id="ARBA00023065"/>
    </source>
</evidence>
<accession>A0A9X7VYU0</accession>
<dbReference type="GO" id="GO:0045259">
    <property type="term" value="C:proton-transporting ATP synthase complex"/>
    <property type="evidence" value="ECO:0007669"/>
    <property type="project" value="UniProtKB-KW"/>
</dbReference>
<keyword evidence="2 7" id="KW-0813">Transport</keyword>
<organism evidence="8 9">
    <name type="scientific">Alicyclobacillus mengziensis</name>
    <dbReference type="NCBI Taxonomy" id="2931921"/>
    <lineage>
        <taxon>Bacteria</taxon>
        <taxon>Bacillati</taxon>
        <taxon>Bacillota</taxon>
        <taxon>Bacilli</taxon>
        <taxon>Bacillales</taxon>
        <taxon>Alicyclobacillaceae</taxon>
        <taxon>Alicyclobacillus</taxon>
    </lineage>
</organism>
<proteinExistence type="inferred from homology"/>
<keyword evidence="5 7" id="KW-0472">Membrane</keyword>
<keyword evidence="6 7" id="KW-0066">ATP synthesis</keyword>